<protein>
    <submittedName>
        <fullName evidence="8">Glycoside hydrolase family 2 protein</fullName>
    </submittedName>
</protein>
<dbReference type="PRINTS" id="PR00132">
    <property type="entry name" value="GLHYDRLASE2"/>
</dbReference>
<dbReference type="InterPro" id="IPR051913">
    <property type="entry name" value="GH2_Domain-Containing"/>
</dbReference>
<accession>A0A926IEN8</accession>
<dbReference type="Gene3D" id="2.60.120.260">
    <property type="entry name" value="Galactose-binding domain-like"/>
    <property type="match status" value="1"/>
</dbReference>
<gene>
    <name evidence="8" type="ORF">H8718_15825</name>
</gene>
<dbReference type="PROSITE" id="PS00719">
    <property type="entry name" value="GLYCOSYL_HYDROL_F2_1"/>
    <property type="match status" value="1"/>
</dbReference>
<evidence type="ECO:0000256" key="2">
    <source>
        <dbReference type="ARBA" id="ARBA00022801"/>
    </source>
</evidence>
<feature type="domain" description="Glycosyl hydrolases family 2 sugar binding" evidence="7">
    <location>
        <begin position="39"/>
        <end position="146"/>
    </location>
</feature>
<feature type="domain" description="Glycoside hydrolase family 2 catalytic" evidence="6">
    <location>
        <begin position="258"/>
        <end position="533"/>
    </location>
</feature>
<keyword evidence="3 4" id="KW-0326">Glycosidase</keyword>
<keyword evidence="2 4" id="KW-0378">Hydrolase</keyword>
<organism evidence="8 9">
    <name type="scientific">Zhenhengia yiwuensis</name>
    <dbReference type="NCBI Taxonomy" id="2763666"/>
    <lineage>
        <taxon>Bacteria</taxon>
        <taxon>Bacillati</taxon>
        <taxon>Bacillota</taxon>
        <taxon>Clostridia</taxon>
        <taxon>Lachnospirales</taxon>
        <taxon>Lachnospiraceae</taxon>
        <taxon>Zhenhengia</taxon>
    </lineage>
</organism>
<keyword evidence="9" id="KW-1185">Reference proteome</keyword>
<evidence type="ECO:0000259" key="5">
    <source>
        <dbReference type="Pfam" id="PF00703"/>
    </source>
</evidence>
<dbReference type="SUPFAM" id="SSF51445">
    <property type="entry name" value="(Trans)glycosidases"/>
    <property type="match status" value="1"/>
</dbReference>
<evidence type="ECO:0000256" key="1">
    <source>
        <dbReference type="ARBA" id="ARBA00007401"/>
    </source>
</evidence>
<sequence>MIASNKKTCINKGWFYRRDKQEEGVKVNLPHANKEVPYNYFDEKMYQFISFYEKELWIEHGNDREFLVFDGVMTAFKIFVNDVFIGEYKGGYIPHHVEITDFVQRGAYNKILVEVDSTERADIPPFGYVVDYLTFGGIYRDVWHYTLSQTYMNHVYFKYSILEHNGKQGKVQCLPIIEIDSKEEAQSVKLMVQINDHEVEMQLDVKKGIHRYNFTPFVMENMTLWDIENPHRYDCKVRMQGEMGNDEASLKVGFRELHIEENKLALNGKSLTLLGLNRHQSYPYVGYAMPKRVQEKDAYILKYELGLNAVRTSHYPQSPYFLDACDEVGLLVLEEIPGWQHISQREDWRSKVMEDVKAMIERDYNHPSIITWGVRINESGDDHELYTATNELARSLDDTRPTSGVRCMERSEFLEDIYTMNDFIHDGSENILRTRERCTGSEKPVPYMVTEFCGHIYPTKKFDQEERLVEHALRHGRVQSMARQKDEVLGAIGWCAFDYNTHFDFGSGDRICYHGVMDMFRIPKFAAAVYKSQRDPKHGYVIEPLTYWARGEKNKGVVFPIHVFTNCNKIEVKLGGVSKGVFSRQFHNTDPKMQYLKQPPFVLSMNNGEWGAHWTDAEFIGYVGDEVVVSKKFAANPVYSGIQVEIDDYKLYADELDATRVVVRAIDQVGNTLPYLSEGIQIETFGDIEVIGPKQLALTGGSIAFWIRTKIESREGIAKIKVNSYGGYKEEISIELEKRD</sequence>
<dbReference type="Pfam" id="PF02837">
    <property type="entry name" value="Glyco_hydro_2_N"/>
    <property type="match status" value="1"/>
</dbReference>
<evidence type="ECO:0000256" key="4">
    <source>
        <dbReference type="RuleBase" id="RU361154"/>
    </source>
</evidence>
<dbReference type="SUPFAM" id="SSF49303">
    <property type="entry name" value="beta-Galactosidase/glucuronidase domain"/>
    <property type="match status" value="1"/>
</dbReference>
<dbReference type="GO" id="GO:0004553">
    <property type="term" value="F:hydrolase activity, hydrolyzing O-glycosyl compounds"/>
    <property type="evidence" value="ECO:0007669"/>
    <property type="project" value="InterPro"/>
</dbReference>
<evidence type="ECO:0000313" key="8">
    <source>
        <dbReference type="EMBL" id="MBC8580987.1"/>
    </source>
</evidence>
<dbReference type="InterPro" id="IPR023230">
    <property type="entry name" value="Glyco_hydro_2_CS"/>
</dbReference>
<name>A0A926IEN8_9FIRM</name>
<dbReference type="Proteomes" id="UP000655830">
    <property type="component" value="Unassembled WGS sequence"/>
</dbReference>
<dbReference type="GO" id="GO:0005975">
    <property type="term" value="P:carbohydrate metabolic process"/>
    <property type="evidence" value="ECO:0007669"/>
    <property type="project" value="InterPro"/>
</dbReference>
<evidence type="ECO:0000256" key="3">
    <source>
        <dbReference type="ARBA" id="ARBA00023295"/>
    </source>
</evidence>
<dbReference type="PANTHER" id="PTHR42732:SF1">
    <property type="entry name" value="BETA-MANNOSIDASE"/>
    <property type="match status" value="1"/>
</dbReference>
<comment type="similarity">
    <text evidence="1 4">Belongs to the glycosyl hydrolase 2 family.</text>
</comment>
<dbReference type="Gene3D" id="3.20.20.80">
    <property type="entry name" value="Glycosidases"/>
    <property type="match status" value="1"/>
</dbReference>
<evidence type="ECO:0000259" key="6">
    <source>
        <dbReference type="Pfam" id="PF02836"/>
    </source>
</evidence>
<dbReference type="InterPro" id="IPR006103">
    <property type="entry name" value="Glyco_hydro_2_cat"/>
</dbReference>
<dbReference type="InterPro" id="IPR036156">
    <property type="entry name" value="Beta-gal/glucu_dom_sf"/>
</dbReference>
<dbReference type="RefSeq" id="WP_249333672.1">
    <property type="nucleotide sequence ID" value="NZ_JACRSY010000033.1"/>
</dbReference>
<feature type="domain" description="Glycoside hydrolase family 2 immunoglobulin-like beta-sandwich" evidence="5">
    <location>
        <begin position="150"/>
        <end position="255"/>
    </location>
</feature>
<reference evidence="8" key="1">
    <citation type="submission" date="2020-08" db="EMBL/GenBank/DDBJ databases">
        <title>Genome public.</title>
        <authorList>
            <person name="Liu C."/>
            <person name="Sun Q."/>
        </authorList>
    </citation>
    <scope>NUCLEOTIDE SEQUENCE</scope>
    <source>
        <strain evidence="8">NSJ-12</strain>
    </source>
</reference>
<dbReference type="Pfam" id="PF02836">
    <property type="entry name" value="Glyco_hydro_2_C"/>
    <property type="match status" value="1"/>
</dbReference>
<dbReference type="InterPro" id="IPR006102">
    <property type="entry name" value="Ig-like_GH2"/>
</dbReference>
<evidence type="ECO:0000313" key="9">
    <source>
        <dbReference type="Proteomes" id="UP000655830"/>
    </source>
</evidence>
<dbReference type="SUPFAM" id="SSF49785">
    <property type="entry name" value="Galactose-binding domain-like"/>
    <property type="match status" value="1"/>
</dbReference>
<proteinExistence type="inferred from homology"/>
<dbReference type="Pfam" id="PF00703">
    <property type="entry name" value="Glyco_hydro_2"/>
    <property type="match status" value="1"/>
</dbReference>
<comment type="caution">
    <text evidence="8">The sequence shown here is derived from an EMBL/GenBank/DDBJ whole genome shotgun (WGS) entry which is preliminary data.</text>
</comment>
<dbReference type="InterPro" id="IPR013783">
    <property type="entry name" value="Ig-like_fold"/>
</dbReference>
<dbReference type="InterPro" id="IPR006101">
    <property type="entry name" value="Glyco_hydro_2"/>
</dbReference>
<dbReference type="EMBL" id="JACRSY010000033">
    <property type="protein sequence ID" value="MBC8580987.1"/>
    <property type="molecule type" value="Genomic_DNA"/>
</dbReference>
<dbReference type="PANTHER" id="PTHR42732">
    <property type="entry name" value="BETA-GALACTOSIDASE"/>
    <property type="match status" value="1"/>
</dbReference>
<evidence type="ECO:0000259" key="7">
    <source>
        <dbReference type="Pfam" id="PF02837"/>
    </source>
</evidence>
<dbReference type="Gene3D" id="2.60.40.10">
    <property type="entry name" value="Immunoglobulins"/>
    <property type="match status" value="1"/>
</dbReference>
<dbReference type="InterPro" id="IPR017853">
    <property type="entry name" value="GH"/>
</dbReference>
<dbReference type="InterPro" id="IPR008979">
    <property type="entry name" value="Galactose-bd-like_sf"/>
</dbReference>
<dbReference type="AlphaFoldDB" id="A0A926IEN8"/>
<dbReference type="InterPro" id="IPR006104">
    <property type="entry name" value="Glyco_hydro_2_N"/>
</dbReference>